<protein>
    <submittedName>
        <fullName evidence="2">Uncharacterized protein</fullName>
    </submittedName>
</protein>
<gene>
    <name evidence="2" type="ORF">POM88_050398</name>
</gene>
<feature type="region of interest" description="Disordered" evidence="1">
    <location>
        <begin position="623"/>
        <end position="668"/>
    </location>
</feature>
<comment type="caution">
    <text evidence="2">The sequence shown here is derived from an EMBL/GenBank/DDBJ whole genome shotgun (WGS) entry which is preliminary data.</text>
</comment>
<feature type="compositionally biased region" description="Basic and acidic residues" evidence="1">
    <location>
        <begin position="541"/>
        <end position="583"/>
    </location>
</feature>
<feature type="compositionally biased region" description="Basic and acidic residues" evidence="1">
    <location>
        <begin position="317"/>
        <end position="336"/>
    </location>
</feature>
<reference evidence="2" key="1">
    <citation type="submission" date="2023-02" db="EMBL/GenBank/DDBJ databases">
        <title>Genome of toxic invasive species Heracleum sosnowskyi carries increased number of genes despite the absence of recent whole-genome duplications.</title>
        <authorList>
            <person name="Schelkunov M."/>
            <person name="Shtratnikova V."/>
            <person name="Makarenko M."/>
            <person name="Klepikova A."/>
            <person name="Omelchenko D."/>
            <person name="Novikova G."/>
            <person name="Obukhova E."/>
            <person name="Bogdanov V."/>
            <person name="Penin A."/>
            <person name="Logacheva M."/>
        </authorList>
    </citation>
    <scope>NUCLEOTIDE SEQUENCE</scope>
    <source>
        <strain evidence="2">Hsosn_3</strain>
        <tissue evidence="2">Leaf</tissue>
    </source>
</reference>
<feature type="compositionally biased region" description="Polar residues" evidence="1">
    <location>
        <begin position="294"/>
        <end position="304"/>
    </location>
</feature>
<evidence type="ECO:0000313" key="3">
    <source>
        <dbReference type="Proteomes" id="UP001237642"/>
    </source>
</evidence>
<dbReference type="Proteomes" id="UP001237642">
    <property type="component" value="Unassembled WGS sequence"/>
</dbReference>
<organism evidence="2 3">
    <name type="scientific">Heracleum sosnowskyi</name>
    <dbReference type="NCBI Taxonomy" id="360622"/>
    <lineage>
        <taxon>Eukaryota</taxon>
        <taxon>Viridiplantae</taxon>
        <taxon>Streptophyta</taxon>
        <taxon>Embryophyta</taxon>
        <taxon>Tracheophyta</taxon>
        <taxon>Spermatophyta</taxon>
        <taxon>Magnoliopsida</taxon>
        <taxon>eudicotyledons</taxon>
        <taxon>Gunneridae</taxon>
        <taxon>Pentapetalae</taxon>
        <taxon>asterids</taxon>
        <taxon>campanulids</taxon>
        <taxon>Apiales</taxon>
        <taxon>Apiaceae</taxon>
        <taxon>Apioideae</taxon>
        <taxon>apioid superclade</taxon>
        <taxon>Tordylieae</taxon>
        <taxon>Tordyliinae</taxon>
        <taxon>Heracleum</taxon>
    </lineage>
</organism>
<feature type="compositionally biased region" description="Low complexity" evidence="1">
    <location>
        <begin position="356"/>
        <end position="367"/>
    </location>
</feature>
<evidence type="ECO:0000256" key="1">
    <source>
        <dbReference type="SAM" id="MobiDB-lite"/>
    </source>
</evidence>
<proteinExistence type="predicted"/>
<accession>A0AAD8GXI2</accession>
<name>A0AAD8GXI2_9APIA</name>
<dbReference type="AlphaFoldDB" id="A0AAD8GXI2"/>
<feature type="region of interest" description="Disordered" evidence="1">
    <location>
        <begin position="220"/>
        <end position="270"/>
    </location>
</feature>
<feature type="region of interest" description="Disordered" evidence="1">
    <location>
        <begin position="356"/>
        <end position="417"/>
    </location>
</feature>
<dbReference type="EMBL" id="JAUIZM010000011">
    <property type="protein sequence ID" value="KAK1357142.1"/>
    <property type="molecule type" value="Genomic_DNA"/>
</dbReference>
<evidence type="ECO:0000313" key="2">
    <source>
        <dbReference type="EMBL" id="KAK1357142.1"/>
    </source>
</evidence>
<reference evidence="2" key="2">
    <citation type="submission" date="2023-05" db="EMBL/GenBank/DDBJ databases">
        <authorList>
            <person name="Schelkunov M.I."/>
        </authorList>
    </citation>
    <scope>NUCLEOTIDE SEQUENCE</scope>
    <source>
        <strain evidence="2">Hsosn_3</strain>
        <tissue evidence="2">Leaf</tissue>
    </source>
</reference>
<feature type="compositionally biased region" description="Polar residues" evidence="1">
    <location>
        <begin position="631"/>
        <end position="642"/>
    </location>
</feature>
<feature type="region of interest" description="Disordered" evidence="1">
    <location>
        <begin position="541"/>
        <end position="590"/>
    </location>
</feature>
<sequence length="811" mass="90644">MNKSYLGQAITSCHVLDVERLEKFWLFAELVGDIDGGSITFKVGDIFHSLTAKTINEALGITLSEGEHFQNLPSDETLTKFFFKIGYSGPCLEEGSVKWFPTGEMDSKYLRKEWSMLIDAMVRIFSAKSSGWNGIPYYIKRITHSLDYRYKVDIGKLLNTQFKAALGKSSSRKKECLVLKKNTHCTEHTESQQIFSVMFHKAYGSLDYLKAQRIAITKSRKRPLEAGVSGGIEGKEGDTASNAANKEVSENEPTVTPHEPKKKRVKWAKVTVSHPTVPQKIIEDERELNTSLYASSQQETSIETGMSPKAPCNESAPPHEEPPLAETHSEREHGEESSFNFDASLFTFEEQPNLNSLLSTSSFPTTSIVSSPQPREGERPNLSGFDHSSSIMDEPPSSGPQEPIVKSSMDTTPPNTEKGHTATLLEIETTSSTLDLQKATYQEEVAVTASVVVNDTPKVVVTQHLDSNLLDAKVTITSEVTVTSTVPPLESTTHNQLPEEVLLEDVSSEDDIPLSALIKVHSKPSNSVHISTAHTYALRMSEGEKKKREIKEKRGEQKHERQPNEMAKGEGLEHVQRETEGAHTKQALGLERSFVRNDEIIRKNNESVRTPLASLPYFSHFPVSRKRKRSSGPSNSYRSDTVTLEAKGESKEIDEHNEEEFQEEPSHADKLKSCNIGKKWLEHELDGETVLVSEEVLKEIKRLNPTQGKKPIAKEKKSITILPGISIREPVNFGSTEGLQSLIQREELENAKGKGNEKVHEQTTENSLIWTDGKGYTLEEADLIMPPHLESTMCCPVKNDYRRGVEYNRTE</sequence>
<feature type="region of interest" description="Disordered" evidence="1">
    <location>
        <begin position="294"/>
        <end position="337"/>
    </location>
</feature>
<keyword evidence="3" id="KW-1185">Reference proteome</keyword>